<keyword evidence="1" id="KW-0812">Transmembrane</keyword>
<accession>A0AAV4NEK4</accession>
<gene>
    <name evidence="2" type="ORF">CEXT_626761</name>
</gene>
<keyword evidence="1" id="KW-0472">Membrane</keyword>
<evidence type="ECO:0000313" key="2">
    <source>
        <dbReference type="EMBL" id="GIX82789.1"/>
    </source>
</evidence>
<feature type="transmembrane region" description="Helical" evidence="1">
    <location>
        <begin position="12"/>
        <end position="29"/>
    </location>
</feature>
<dbReference type="EMBL" id="BPLR01003269">
    <property type="protein sequence ID" value="GIX82789.1"/>
    <property type="molecule type" value="Genomic_DNA"/>
</dbReference>
<evidence type="ECO:0000313" key="3">
    <source>
        <dbReference type="Proteomes" id="UP001054945"/>
    </source>
</evidence>
<proteinExistence type="predicted"/>
<comment type="caution">
    <text evidence="2">The sequence shown here is derived from an EMBL/GenBank/DDBJ whole genome shotgun (WGS) entry which is preliminary data.</text>
</comment>
<sequence length="96" mass="11052">MKPSSSFPPIRLALLFNNIIFLFSTIFFSHHRCRITRFGSIGTGIGKSTRTFPQSFPEIPVLHRQGNMSHSLEDCLHKKKFPDQYVRDNSHLCFAV</sequence>
<evidence type="ECO:0000256" key="1">
    <source>
        <dbReference type="SAM" id="Phobius"/>
    </source>
</evidence>
<dbReference type="Proteomes" id="UP001054945">
    <property type="component" value="Unassembled WGS sequence"/>
</dbReference>
<keyword evidence="1" id="KW-1133">Transmembrane helix</keyword>
<dbReference type="AlphaFoldDB" id="A0AAV4NEK4"/>
<reference evidence="2 3" key="1">
    <citation type="submission" date="2021-06" db="EMBL/GenBank/DDBJ databases">
        <title>Caerostris extrusa draft genome.</title>
        <authorList>
            <person name="Kono N."/>
            <person name="Arakawa K."/>
        </authorList>
    </citation>
    <scope>NUCLEOTIDE SEQUENCE [LARGE SCALE GENOMIC DNA]</scope>
</reference>
<protein>
    <submittedName>
        <fullName evidence="2">Uncharacterized protein</fullName>
    </submittedName>
</protein>
<organism evidence="2 3">
    <name type="scientific">Caerostris extrusa</name>
    <name type="common">Bark spider</name>
    <name type="synonym">Caerostris bankana</name>
    <dbReference type="NCBI Taxonomy" id="172846"/>
    <lineage>
        <taxon>Eukaryota</taxon>
        <taxon>Metazoa</taxon>
        <taxon>Ecdysozoa</taxon>
        <taxon>Arthropoda</taxon>
        <taxon>Chelicerata</taxon>
        <taxon>Arachnida</taxon>
        <taxon>Araneae</taxon>
        <taxon>Araneomorphae</taxon>
        <taxon>Entelegynae</taxon>
        <taxon>Araneoidea</taxon>
        <taxon>Araneidae</taxon>
        <taxon>Caerostris</taxon>
    </lineage>
</organism>
<name>A0AAV4NEK4_CAEEX</name>
<keyword evidence="3" id="KW-1185">Reference proteome</keyword>